<evidence type="ECO:0000256" key="10">
    <source>
        <dbReference type="ARBA" id="ARBA00022918"/>
    </source>
</evidence>
<dbReference type="SMART" id="SM00343">
    <property type="entry name" value="ZnF_C2HC"/>
    <property type="match status" value="1"/>
</dbReference>
<name>A0AAU7YEN6_9VIRU</name>
<keyword evidence="10" id="KW-0695">RNA-directed DNA polymerase</keyword>
<keyword evidence="3" id="KW-0808">Transferase</keyword>
<dbReference type="GO" id="GO:0004190">
    <property type="term" value="F:aspartic-type endopeptidase activity"/>
    <property type="evidence" value="ECO:0007669"/>
    <property type="project" value="UniProtKB-KW"/>
</dbReference>
<dbReference type="Gene3D" id="4.10.60.10">
    <property type="entry name" value="Zinc finger, CCHC-type"/>
    <property type="match status" value="1"/>
</dbReference>
<dbReference type="InterPro" id="IPR056010">
    <property type="entry name" value="DUF7588"/>
</dbReference>
<dbReference type="SUPFAM" id="SSF57756">
    <property type="entry name" value="Retrovirus zinc finger-like domains"/>
    <property type="match status" value="1"/>
</dbReference>
<evidence type="ECO:0000256" key="8">
    <source>
        <dbReference type="ARBA" id="ARBA00022801"/>
    </source>
</evidence>
<keyword evidence="11" id="KW-0239">DNA-directed DNA polymerase</keyword>
<dbReference type="Pfam" id="PF00077">
    <property type="entry name" value="RVP"/>
    <property type="match status" value="1"/>
</dbReference>
<dbReference type="Pfam" id="PF22909">
    <property type="entry name" value="Caulimovir_coat_dom"/>
    <property type="match status" value="1"/>
</dbReference>
<dbReference type="Pfam" id="PF00078">
    <property type="entry name" value="RVT_1"/>
    <property type="match status" value="1"/>
</dbReference>
<keyword evidence="4" id="KW-0548">Nucleotidyltransferase</keyword>
<keyword evidence="8" id="KW-0378">Hydrolase</keyword>
<sequence>MDLTPNSLWRKFINDEFMMEKYSDFRKWFFREFPDWEREKIKDDYYEHLSITQEFIRFVEWFITYFLSQTEKEIWTLKSRSWNIIGRNEPIQSPFPPEESLTLGTDVEAVAYSHTNIGSKVGNTLNSLNELNSIIKAQNFSNAYLTRIGDQLLSLDKDIAFLKFLVEKNIDNQEIIIDHFEKKDIPSTSTSKGFYDQISETPIIQPPTKIENFKIDDNSNEFMNTLQEKLKKLNLNVISKDEDSDNESKNSNKDFENVDELATMFNDFSLNEKAEINTVYTKRGVDKIYYDRPSPQDLLFEENEDIVQNSYSGRSIYEWNIDGLNDRQIVTVIQKMLMYSTICKQQGNSDRNIASFITVGFVGQLRGWWDWYLTAAQREEILSHKKIVKNEATGSVTNTNEEDAVYTLSLSIINNFVGTRIPVGERICTLLQNLRCPSLTHFRWYKDTFLSRVFMIEDPNSSHWKAKFVDGLPHLFAEKIRQSLRNKNDGININYPDLTYGQITNTCIQEGLALCNDIKLKNQLKKQKLTEKHQLGEFCEQFAFDLGKPTVERKKKKKISSSNDTSQIKRKKHHKSSNKKKHRENFSKRKSRENFPSSKNKRKADKFSKNITCHKCGKTGHYATQCWTKKQLNDIEDDNLRSQLEKVLFKYSDNESEDNNEVIDQIDDSTSDDESNNSSDSDCLCNEEIDYWKQIVEMNGLNVLTAEHDEALKAIDSISDNNLKRKMLEFLIKDGSNKDKGPQIIEAPYRISEVLSRFRETNIKETPVSTNDLRREINLLKGEISQIKRDNNILSQRVSKLETLKIEEIIQDIPKIENSKSPTSEEKSENTFLTTLQRVTSQKWFVKITLVINKEYVLKNEIALVDSGADLNCIQEGIIPTKYFSKTTQSLTQAGGDKLQVNYKLSNTYICNQNICLPTNFILVKNLTHRVILGTPFLHNIMPIKNIDQKGITTLIDNQEIIFEFITDPHTRMLNEVKDILNKKEKQICFLKEEISLRNIDDQLKKDEIQRQIKSLELQFKNEVCNDFPNAFWDRKKHIVSLPYVDDFNESQIPTKARPAQMNEAYQDLCRKEIQSLLDKGLIRKSKSPWSCTAFYVDNAAEKERGVPRLVINYKPLNKVLKWIRYPIPNKKDLLDRLATAAIFSKFDMKSGYWQIQIKESDRYKTAFTVPFGQFEWLVMAFGLKNAPSEFQKIMNDIFETYSEFIIVYIDDVLVFSKTIDQHVKHLKIFKEVVKRSGLVVSAPKMKLFQTKIRFLGHTIDKGTIIPIDRSIEFASKFPDIILDKTQLQRFLGSLNYVSDYYEYLSKDTAILYNRLKSKPKPWTDEHTHAVRRIKSKVKSLPCLSLANPNYFKIVETDASNLGYGGILKQVNPTSNKEVLVRFTSGKWNPTQSKYSTVKKEMLSIIKCISKFQSDLLNQKFLLRIDCSSAKPIIEKDVKNLVAKQIFAKWQAQLSAFEFDIQYIKGENNSLADFLTREFLQGYDNPL</sequence>
<feature type="coiled-coil region" evidence="14">
    <location>
        <begin position="770"/>
        <end position="797"/>
    </location>
</feature>
<dbReference type="CDD" id="cd09274">
    <property type="entry name" value="RNase_HI_RT_Ty3"/>
    <property type="match status" value="1"/>
</dbReference>
<organism evidence="18">
    <name type="scientific">Caulimovirus MSa3</name>
    <dbReference type="NCBI Taxonomy" id="3229077"/>
    <lineage>
        <taxon>Viruses</taxon>
        <taxon>Riboviria</taxon>
        <taxon>Pararnavirae</taxon>
        <taxon>Artverviricota</taxon>
        <taxon>Revtraviricetes</taxon>
        <taxon>Ortervirales</taxon>
        <taxon>Caulimoviridae</taxon>
    </lineage>
</organism>
<keyword evidence="13" id="KW-0479">Metal-binding</keyword>
<keyword evidence="9" id="KW-0460">Magnesium</keyword>
<evidence type="ECO:0000256" key="13">
    <source>
        <dbReference type="PROSITE-ProRule" id="PRU00047"/>
    </source>
</evidence>
<dbReference type="GO" id="GO:0003964">
    <property type="term" value="F:RNA-directed DNA polymerase activity"/>
    <property type="evidence" value="ECO:0007669"/>
    <property type="project" value="UniProtKB-KW"/>
</dbReference>
<evidence type="ECO:0000256" key="1">
    <source>
        <dbReference type="ARBA" id="ARBA00001946"/>
    </source>
</evidence>
<dbReference type="InterPro" id="IPR021109">
    <property type="entry name" value="Peptidase_aspartic_dom_sf"/>
</dbReference>
<dbReference type="CDD" id="cd00303">
    <property type="entry name" value="retropepsin_like"/>
    <property type="match status" value="1"/>
</dbReference>
<keyword evidence="5" id="KW-0540">Nuclease</keyword>
<dbReference type="GO" id="GO:0008270">
    <property type="term" value="F:zinc ion binding"/>
    <property type="evidence" value="ECO:0007669"/>
    <property type="project" value="UniProtKB-KW"/>
</dbReference>
<dbReference type="InterPro" id="IPR051320">
    <property type="entry name" value="Viral_Replic_Matur_Polypro"/>
</dbReference>
<keyword evidence="2" id="KW-0645">Protease</keyword>
<dbReference type="InterPro" id="IPR000477">
    <property type="entry name" value="RT_dom"/>
</dbReference>
<dbReference type="EMBL" id="PP889324">
    <property type="protein sequence ID" value="XBY86006.1"/>
    <property type="molecule type" value="Genomic_DNA"/>
</dbReference>
<dbReference type="PANTHER" id="PTHR33064:SF37">
    <property type="entry name" value="RIBONUCLEASE H"/>
    <property type="match status" value="1"/>
</dbReference>
<feature type="compositionally biased region" description="Acidic residues" evidence="15">
    <location>
        <begin position="655"/>
        <end position="675"/>
    </location>
</feature>
<comment type="cofactor">
    <cofactor evidence="1">
        <name>Mg(2+)</name>
        <dbReference type="ChEBI" id="CHEBI:18420"/>
    </cofactor>
</comment>
<dbReference type="GO" id="GO:0003677">
    <property type="term" value="F:DNA binding"/>
    <property type="evidence" value="ECO:0007669"/>
    <property type="project" value="UniProtKB-KW"/>
</dbReference>
<dbReference type="Gene3D" id="3.30.70.270">
    <property type="match status" value="2"/>
</dbReference>
<evidence type="ECO:0008006" key="19">
    <source>
        <dbReference type="Google" id="ProtNLM"/>
    </source>
</evidence>
<dbReference type="Gene3D" id="2.40.70.10">
    <property type="entry name" value="Acid Proteases"/>
    <property type="match status" value="1"/>
</dbReference>
<evidence type="ECO:0000256" key="9">
    <source>
        <dbReference type="ARBA" id="ARBA00022842"/>
    </source>
</evidence>
<keyword evidence="14" id="KW-0175">Coiled coil</keyword>
<dbReference type="InterPro" id="IPR018061">
    <property type="entry name" value="Retropepsins"/>
</dbReference>
<evidence type="ECO:0000256" key="6">
    <source>
        <dbReference type="ARBA" id="ARBA00022750"/>
    </source>
</evidence>
<dbReference type="InterPro" id="IPR043128">
    <property type="entry name" value="Rev_trsase/Diguanyl_cyclase"/>
</dbReference>
<keyword evidence="13" id="KW-0863">Zinc-finger</keyword>
<accession>A0AAU7YEN6</accession>
<dbReference type="Pfam" id="PF17919">
    <property type="entry name" value="RT_RNaseH_2"/>
    <property type="match status" value="1"/>
</dbReference>
<keyword evidence="7" id="KW-0255">Endonuclease</keyword>
<evidence type="ECO:0000256" key="4">
    <source>
        <dbReference type="ARBA" id="ARBA00022695"/>
    </source>
</evidence>
<evidence type="ECO:0000259" key="17">
    <source>
        <dbReference type="PROSITE" id="PS50878"/>
    </source>
</evidence>
<feature type="domain" description="CCHC-type" evidence="16">
    <location>
        <begin position="613"/>
        <end position="626"/>
    </location>
</feature>
<dbReference type="InterPro" id="IPR043502">
    <property type="entry name" value="DNA/RNA_pol_sf"/>
</dbReference>
<dbReference type="CDD" id="cd01647">
    <property type="entry name" value="RT_LTR"/>
    <property type="match status" value="1"/>
</dbReference>
<dbReference type="SUPFAM" id="SSF56672">
    <property type="entry name" value="DNA/RNA polymerases"/>
    <property type="match status" value="1"/>
</dbReference>
<dbReference type="PROSITE" id="PS50878">
    <property type="entry name" value="RT_POL"/>
    <property type="match status" value="1"/>
</dbReference>
<evidence type="ECO:0000256" key="5">
    <source>
        <dbReference type="ARBA" id="ARBA00022722"/>
    </source>
</evidence>
<evidence type="ECO:0000256" key="11">
    <source>
        <dbReference type="ARBA" id="ARBA00022932"/>
    </source>
</evidence>
<dbReference type="SUPFAM" id="SSF50630">
    <property type="entry name" value="Acid proteases"/>
    <property type="match status" value="1"/>
</dbReference>
<evidence type="ECO:0000256" key="7">
    <source>
        <dbReference type="ARBA" id="ARBA00022759"/>
    </source>
</evidence>
<dbReference type="InterPro" id="IPR056648">
    <property type="entry name" value="DUF7746"/>
</dbReference>
<dbReference type="PROSITE" id="PS50158">
    <property type="entry name" value="ZF_CCHC"/>
    <property type="match status" value="1"/>
</dbReference>
<dbReference type="PANTHER" id="PTHR33064">
    <property type="entry name" value="POL PROTEIN"/>
    <property type="match status" value="1"/>
</dbReference>
<reference evidence="18" key="1">
    <citation type="submission" date="2024-06" db="EMBL/GenBank/DDBJ databases">
        <authorList>
            <person name="Ali R.M."/>
            <person name="Alisawi O.N."/>
            <person name="Al Fahad M.A."/>
        </authorList>
    </citation>
    <scope>NUCLEOTIDE SEQUENCE</scope>
    <source>
        <strain evidence="18">Balad</strain>
    </source>
</reference>
<keyword evidence="12" id="KW-0238">DNA-binding</keyword>
<dbReference type="InterPro" id="IPR036875">
    <property type="entry name" value="Znf_CCHC_sf"/>
</dbReference>
<evidence type="ECO:0000256" key="3">
    <source>
        <dbReference type="ARBA" id="ARBA00022679"/>
    </source>
</evidence>
<evidence type="ECO:0000256" key="12">
    <source>
        <dbReference type="ARBA" id="ARBA00023125"/>
    </source>
</evidence>
<dbReference type="GO" id="GO:0003887">
    <property type="term" value="F:DNA-directed DNA polymerase activity"/>
    <property type="evidence" value="ECO:0007669"/>
    <property type="project" value="UniProtKB-KW"/>
</dbReference>
<feature type="coiled-coil region" evidence="14">
    <location>
        <begin position="999"/>
        <end position="1026"/>
    </location>
</feature>
<evidence type="ECO:0000256" key="14">
    <source>
        <dbReference type="SAM" id="Coils"/>
    </source>
</evidence>
<protein>
    <recommendedName>
        <fullName evidence="19">Reverse transcriptase</fullName>
    </recommendedName>
</protein>
<dbReference type="InterPro" id="IPR041577">
    <property type="entry name" value="RT_RNaseH_2"/>
</dbReference>
<dbReference type="Pfam" id="PF24925">
    <property type="entry name" value="DUF7746"/>
    <property type="match status" value="1"/>
</dbReference>
<evidence type="ECO:0000313" key="18">
    <source>
        <dbReference type="EMBL" id="XBY86006.1"/>
    </source>
</evidence>
<feature type="domain" description="Reverse transcriptase" evidence="17">
    <location>
        <begin position="1081"/>
        <end position="1260"/>
    </location>
</feature>
<feature type="region of interest" description="Disordered" evidence="15">
    <location>
        <begin position="655"/>
        <end position="682"/>
    </location>
</feature>
<keyword evidence="13" id="KW-0862">Zinc</keyword>
<keyword evidence="6" id="KW-0064">Aspartyl protease</keyword>
<proteinExistence type="predicted"/>
<feature type="compositionally biased region" description="Basic residues" evidence="15">
    <location>
        <begin position="568"/>
        <end position="591"/>
    </location>
</feature>
<evidence type="ECO:0000259" key="16">
    <source>
        <dbReference type="PROSITE" id="PS50158"/>
    </source>
</evidence>
<evidence type="ECO:0000256" key="2">
    <source>
        <dbReference type="ARBA" id="ARBA00022670"/>
    </source>
</evidence>
<evidence type="ECO:0000256" key="15">
    <source>
        <dbReference type="SAM" id="MobiDB-lite"/>
    </source>
</evidence>
<feature type="region of interest" description="Disordered" evidence="15">
    <location>
        <begin position="553"/>
        <end position="604"/>
    </location>
</feature>
<dbReference type="GO" id="GO:0006508">
    <property type="term" value="P:proteolysis"/>
    <property type="evidence" value="ECO:0007669"/>
    <property type="project" value="UniProtKB-KW"/>
</dbReference>
<dbReference type="InterPro" id="IPR001878">
    <property type="entry name" value="Znf_CCHC"/>
</dbReference>
<dbReference type="Gene3D" id="3.10.10.10">
    <property type="entry name" value="HIV Type 1 Reverse Transcriptase, subunit A, domain 1"/>
    <property type="match status" value="1"/>
</dbReference>
<dbReference type="GO" id="GO:0004519">
    <property type="term" value="F:endonuclease activity"/>
    <property type="evidence" value="ECO:0007669"/>
    <property type="project" value="UniProtKB-KW"/>
</dbReference>
<dbReference type="Pfam" id="PF24496">
    <property type="entry name" value="DUF7588"/>
    <property type="match status" value="1"/>
</dbReference>